<organism evidence="1">
    <name type="scientific">Pyricularia oryzae (strain Y34)</name>
    <name type="common">Rice blast fungus</name>
    <name type="synonym">Magnaporthe oryzae</name>
    <dbReference type="NCBI Taxonomy" id="1143189"/>
    <lineage>
        <taxon>Eukaryota</taxon>
        <taxon>Fungi</taxon>
        <taxon>Dikarya</taxon>
        <taxon>Ascomycota</taxon>
        <taxon>Pezizomycotina</taxon>
        <taxon>Sordariomycetes</taxon>
        <taxon>Sordariomycetidae</taxon>
        <taxon>Magnaporthales</taxon>
        <taxon>Pyriculariaceae</taxon>
        <taxon>Pyricularia</taxon>
    </lineage>
</organism>
<dbReference type="PANTHER" id="PTHR10622">
    <property type="entry name" value="HET DOMAIN-CONTAINING PROTEIN"/>
    <property type="match status" value="1"/>
</dbReference>
<gene>
    <name evidence="1" type="ORF">OOU_Y34scaffold00916g5</name>
</gene>
<accession>A0AA97NNV4</accession>
<name>A0AA97NNV4_PYRO3</name>
<dbReference type="PANTHER" id="PTHR10622:SF10">
    <property type="entry name" value="HET DOMAIN-CONTAINING PROTEIN"/>
    <property type="match status" value="1"/>
</dbReference>
<proteinExistence type="predicted"/>
<evidence type="ECO:0000313" key="1">
    <source>
        <dbReference type="EMBL" id="ELQ33635.1"/>
    </source>
</evidence>
<evidence type="ECO:0008006" key="2">
    <source>
        <dbReference type="Google" id="ProtNLM"/>
    </source>
</evidence>
<protein>
    <recommendedName>
        <fullName evidence="2">Heterokaryon incompatibility domain-containing protein</fullName>
    </recommendedName>
</protein>
<dbReference type="EMBL" id="JH792909">
    <property type="protein sequence ID" value="ELQ33635.1"/>
    <property type="molecule type" value="Genomic_DNA"/>
</dbReference>
<sequence>MWLINTTTFEREFRQQESSRHGPGHDQSARYLSACQVQRHPIPYVWVDICCIDKTSSAELSEAINSMFRWYEMGEPLRSPLLPNSNLKTTDKESQTFTRALGTVLGVKSSPGRPGESGSATQVLCRHTAEGGSAGEGVRESIAKWDSWPAEYAAAQLQELYSPDSIPNGHFSGVFILPEINYPLLYVVRIAPDMRSLSAKFAIETNLEVPAVYGRISMSRQRGLDKT</sequence>
<dbReference type="AlphaFoldDB" id="A0AA97NNV4"/>
<dbReference type="Proteomes" id="UP000011086">
    <property type="component" value="Unassembled WGS sequence"/>
</dbReference>
<reference evidence="1" key="1">
    <citation type="journal article" date="2012" name="PLoS Genet.">
        <title>Comparative analysis of the genomes of two field isolates of the rice blast fungus Magnaporthe oryzae.</title>
        <authorList>
            <person name="Xue M."/>
            <person name="Yang J."/>
            <person name="Li Z."/>
            <person name="Hu S."/>
            <person name="Yao N."/>
            <person name="Dean R.A."/>
            <person name="Zhao W."/>
            <person name="Shen M."/>
            <person name="Zhang H."/>
            <person name="Li C."/>
            <person name="Liu L."/>
            <person name="Cao L."/>
            <person name="Xu X."/>
            <person name="Xing Y."/>
            <person name="Hsiang T."/>
            <person name="Zhang Z."/>
            <person name="Xu J.R."/>
            <person name="Peng Y.L."/>
        </authorList>
    </citation>
    <scope>NUCLEOTIDE SEQUENCE</scope>
    <source>
        <strain evidence="1">Y34</strain>
    </source>
</reference>